<protein>
    <submittedName>
        <fullName evidence="3">Type II toxin-antitoxin system RelE/ParE family toxin</fullName>
    </submittedName>
</protein>
<evidence type="ECO:0000313" key="4">
    <source>
        <dbReference type="Proteomes" id="UP001197609"/>
    </source>
</evidence>
<keyword evidence="2" id="KW-1277">Toxin-antitoxin system</keyword>
<dbReference type="PANTHER" id="PTHR33755">
    <property type="entry name" value="TOXIN PARE1-RELATED"/>
    <property type="match status" value="1"/>
</dbReference>
<dbReference type="InterPro" id="IPR051803">
    <property type="entry name" value="TA_system_RelE-like_toxin"/>
</dbReference>
<evidence type="ECO:0000313" key="3">
    <source>
        <dbReference type="EMBL" id="MBZ0160533.1"/>
    </source>
</evidence>
<dbReference type="Gene3D" id="3.30.2310.20">
    <property type="entry name" value="RelE-like"/>
    <property type="match status" value="1"/>
</dbReference>
<reference evidence="3 4" key="1">
    <citation type="journal article" date="2021" name="bioRxiv">
        <title>Unraveling nitrogen, sulfur and carbon metabolic pathways and microbial community transcriptional responses to substrate deprivation and toxicity stresses in a bioreactor mimicking anoxic brackish coastal sediment conditions.</title>
        <authorList>
            <person name="Martins P.D."/>
            <person name="Echeveste M.J."/>
            <person name="Arshad A."/>
            <person name="Kurth J."/>
            <person name="Ouboter H."/>
            <person name="Jetten M.S.M."/>
            <person name="Welte C.U."/>
        </authorList>
    </citation>
    <scope>NUCLEOTIDE SEQUENCE [LARGE SCALE GENOMIC DNA]</scope>
    <source>
        <strain evidence="3">MAG_38</strain>
    </source>
</reference>
<organism evidence="3 4">
    <name type="scientific">Candidatus Methylomirabilis tolerans</name>
    <dbReference type="NCBI Taxonomy" id="3123416"/>
    <lineage>
        <taxon>Bacteria</taxon>
        <taxon>Candidatus Methylomirabilota</taxon>
        <taxon>Candidatus Methylomirabilia</taxon>
        <taxon>Candidatus Methylomirabilales</taxon>
        <taxon>Candidatus Methylomirabilaceae</taxon>
        <taxon>Candidatus Methylomirabilis</taxon>
    </lineage>
</organism>
<dbReference type="InterPro" id="IPR007712">
    <property type="entry name" value="RelE/ParE_toxin"/>
</dbReference>
<dbReference type="EMBL" id="JAIOIU010000131">
    <property type="protein sequence ID" value="MBZ0160533.1"/>
    <property type="molecule type" value="Genomic_DNA"/>
</dbReference>
<name>A0AAJ1AIR6_9BACT</name>
<proteinExistence type="inferred from homology"/>
<sequence>MKRFGVEWAQPASKDLENIIDYISQDNVDTAITIFEKIKSKCSALNQFPDRGRIVPELKAYGILSYRELIVSPWDSDHLSLIHKEDVRNKPLRRMA</sequence>
<dbReference type="AlphaFoldDB" id="A0AAJ1AIR6"/>
<dbReference type="Proteomes" id="UP001197609">
    <property type="component" value="Unassembled WGS sequence"/>
</dbReference>
<gene>
    <name evidence="3" type="ORF">K8G79_10430</name>
</gene>
<accession>A0AAJ1AIR6</accession>
<evidence type="ECO:0000256" key="1">
    <source>
        <dbReference type="ARBA" id="ARBA00006226"/>
    </source>
</evidence>
<comment type="similarity">
    <text evidence="1">Belongs to the RelE toxin family.</text>
</comment>
<dbReference type="Pfam" id="PF05016">
    <property type="entry name" value="ParE_toxin"/>
    <property type="match status" value="1"/>
</dbReference>
<evidence type="ECO:0000256" key="2">
    <source>
        <dbReference type="ARBA" id="ARBA00022649"/>
    </source>
</evidence>
<dbReference type="InterPro" id="IPR035093">
    <property type="entry name" value="RelE/ParE_toxin_dom_sf"/>
</dbReference>
<comment type="caution">
    <text evidence="3">The sequence shown here is derived from an EMBL/GenBank/DDBJ whole genome shotgun (WGS) entry which is preliminary data.</text>
</comment>